<dbReference type="Gene3D" id="3.40.50.2300">
    <property type="match status" value="1"/>
</dbReference>
<dbReference type="Pfam" id="PF00072">
    <property type="entry name" value="Response_reg"/>
    <property type="match status" value="1"/>
</dbReference>
<dbReference type="Gene3D" id="1.10.10.60">
    <property type="entry name" value="Homeodomain-like"/>
    <property type="match status" value="1"/>
</dbReference>
<dbReference type="EC" id="2.7.13.3" evidence="2"/>
<evidence type="ECO:0000256" key="6">
    <source>
        <dbReference type="PROSITE-ProRule" id="PRU00169"/>
    </source>
</evidence>
<dbReference type="InterPro" id="IPR009057">
    <property type="entry name" value="Homeodomain-like_sf"/>
</dbReference>
<evidence type="ECO:0000259" key="9">
    <source>
        <dbReference type="PROSITE" id="PS50110"/>
    </source>
</evidence>
<proteinExistence type="predicted"/>
<feature type="modified residue" description="4-aspartylphosphate" evidence="6">
    <location>
        <position position="1185"/>
    </location>
</feature>
<dbReference type="InterPro" id="IPR011123">
    <property type="entry name" value="Y_Y_Y"/>
</dbReference>
<dbReference type="InterPro" id="IPR015943">
    <property type="entry name" value="WD40/YVTN_repeat-like_dom_sf"/>
</dbReference>
<comment type="caution">
    <text evidence="10">The sequence shown here is derived from an EMBL/GenBank/DDBJ whole genome shotgun (WGS) entry which is preliminary data.</text>
</comment>
<evidence type="ECO:0000259" key="7">
    <source>
        <dbReference type="PROSITE" id="PS01124"/>
    </source>
</evidence>
<evidence type="ECO:0000256" key="4">
    <source>
        <dbReference type="ARBA" id="ARBA00023015"/>
    </source>
</evidence>
<keyword evidence="4" id="KW-0805">Transcription regulation</keyword>
<dbReference type="Pfam" id="PF07494">
    <property type="entry name" value="Reg_prop"/>
    <property type="match status" value="10"/>
</dbReference>
<dbReference type="Pfam" id="PF12833">
    <property type="entry name" value="HTH_18"/>
    <property type="match status" value="1"/>
</dbReference>
<dbReference type="Pfam" id="PF00512">
    <property type="entry name" value="HisKA"/>
    <property type="match status" value="1"/>
</dbReference>
<dbReference type="InterPro" id="IPR005467">
    <property type="entry name" value="His_kinase_dom"/>
</dbReference>
<dbReference type="SMART" id="SM00388">
    <property type="entry name" value="HisKA"/>
    <property type="match status" value="1"/>
</dbReference>
<dbReference type="InterPro" id="IPR004358">
    <property type="entry name" value="Sig_transdc_His_kin-like_C"/>
</dbReference>
<reference evidence="10 11" key="1">
    <citation type="submission" date="2023-12" db="EMBL/GenBank/DDBJ databases">
        <title>Novel species of the genus Arcicella isolated from rivers.</title>
        <authorList>
            <person name="Lu H."/>
        </authorList>
    </citation>
    <scope>NUCLEOTIDE SEQUENCE [LARGE SCALE GENOMIC DNA]</scope>
    <source>
        <strain evidence="10 11">LMG 21963</strain>
    </source>
</reference>
<dbReference type="Proteomes" id="UP001304671">
    <property type="component" value="Unassembled WGS sequence"/>
</dbReference>
<protein>
    <recommendedName>
        <fullName evidence="2">histidine kinase</fullName>
        <ecNumber evidence="2">2.7.13.3</ecNumber>
    </recommendedName>
</protein>
<evidence type="ECO:0000256" key="3">
    <source>
        <dbReference type="ARBA" id="ARBA00022553"/>
    </source>
</evidence>
<dbReference type="Pfam" id="PF02518">
    <property type="entry name" value="HATPase_c"/>
    <property type="match status" value="1"/>
</dbReference>
<dbReference type="Gene3D" id="1.10.287.130">
    <property type="match status" value="1"/>
</dbReference>
<dbReference type="Pfam" id="PF07495">
    <property type="entry name" value="Y_Y_Y"/>
    <property type="match status" value="1"/>
</dbReference>
<dbReference type="PROSITE" id="PS50109">
    <property type="entry name" value="HIS_KIN"/>
    <property type="match status" value="1"/>
</dbReference>
<name>A0ABU5QS31_9BACT</name>
<dbReference type="InterPro" id="IPR003661">
    <property type="entry name" value="HisK_dim/P_dom"/>
</dbReference>
<feature type="domain" description="HTH araC/xylS-type" evidence="7">
    <location>
        <begin position="1284"/>
        <end position="1383"/>
    </location>
</feature>
<gene>
    <name evidence="10" type="ORF">VB264_17950</name>
</gene>
<dbReference type="Gene3D" id="2.60.40.10">
    <property type="entry name" value="Immunoglobulins"/>
    <property type="match status" value="1"/>
</dbReference>
<dbReference type="InterPro" id="IPR018060">
    <property type="entry name" value="HTH_AraC"/>
</dbReference>
<dbReference type="CDD" id="cd00146">
    <property type="entry name" value="PKD"/>
    <property type="match status" value="1"/>
</dbReference>
<evidence type="ECO:0000256" key="5">
    <source>
        <dbReference type="ARBA" id="ARBA00023163"/>
    </source>
</evidence>
<dbReference type="InterPro" id="IPR011110">
    <property type="entry name" value="Reg_prop"/>
</dbReference>
<evidence type="ECO:0000256" key="2">
    <source>
        <dbReference type="ARBA" id="ARBA00012438"/>
    </source>
</evidence>
<dbReference type="CDD" id="cd00082">
    <property type="entry name" value="HisKA"/>
    <property type="match status" value="1"/>
</dbReference>
<evidence type="ECO:0000313" key="10">
    <source>
        <dbReference type="EMBL" id="MEA5259685.1"/>
    </source>
</evidence>
<dbReference type="PROSITE" id="PS01124">
    <property type="entry name" value="HTH_ARAC_FAMILY_2"/>
    <property type="match status" value="1"/>
</dbReference>
<feature type="domain" description="Response regulatory" evidence="9">
    <location>
        <begin position="1137"/>
        <end position="1252"/>
    </location>
</feature>
<evidence type="ECO:0000259" key="8">
    <source>
        <dbReference type="PROSITE" id="PS50109"/>
    </source>
</evidence>
<dbReference type="SUPFAM" id="SSF47384">
    <property type="entry name" value="Homodimeric domain of signal transducing histidine kinase"/>
    <property type="match status" value="1"/>
</dbReference>
<dbReference type="PANTHER" id="PTHR43547:SF2">
    <property type="entry name" value="HYBRID SIGNAL TRANSDUCTION HISTIDINE KINASE C"/>
    <property type="match status" value="1"/>
</dbReference>
<dbReference type="PANTHER" id="PTHR43547">
    <property type="entry name" value="TWO-COMPONENT HISTIDINE KINASE"/>
    <property type="match status" value="1"/>
</dbReference>
<keyword evidence="5" id="KW-0804">Transcription</keyword>
<dbReference type="SUPFAM" id="SSF55874">
    <property type="entry name" value="ATPase domain of HSP90 chaperone/DNA topoisomerase II/histidine kinase"/>
    <property type="match status" value="1"/>
</dbReference>
<dbReference type="InterPro" id="IPR001789">
    <property type="entry name" value="Sig_transdc_resp-reg_receiver"/>
</dbReference>
<accession>A0ABU5QS31</accession>
<sequence length="1386" mass="158930">MHQFIQRNVILSLTYLFIFWSLGFLTYAQIPSLKFKHITNEQGLSNSTIESIYQDSRGFMWFGTRDGLNRYDGNQIVVFKNNPNDEKSISDNYITYIHEDKNKTLWVGTINGLNRFDERKNTFTRFKHNPQKPRSITDNYITCIKNDSKGRLWICTRGGINLLQSSDGNFIAYRKKQNVDISLTDNHINCLFEDSSHNLWVGTESGIQLFDTHNGTFQKIDAFANLSFSLKGYAVNCINEDKQGNLLIGTNGNGLIIYNHQLGTIKQYSHQETQAKSLANNLVKAILIDDKKNIWVGCINGGLNLFDPVSGSFLNYQYRPEDPNSLSQRTVSALFEDNQGNLWVGTHRGGINLYMPKTEKFTLFRQESNINSLSYNDVKAFCEDRFGNIWIGTDGGGLNLFNRKDKSFKHFKYSPFHKNTIGSNEVLGINEDTKGNLWVATWGGGLSLYNRATNTFSRFLNNPANKNSVSSNYIQTIFEDSKQNLWIATYYGGLNLFDHKTGKFTRVIYGKNNQSQLQGNNIISINEDKKGNIWIGTDDAGLNCLNTATQTFTHYFNNDSKKPDLRVIFTDKKGRVWVGQMGLYLFNEKQNTFSIFTSKANLDTEFIKGIVEDDEGNLWIATSNGITQLNPQTMSIKKYNTADGLQGLEFEANASLMTKDGQVFFGGVNGFNTFYPHKITTNTFTPPVYITDFQLFNKKVDIDEDSPLEQDISFAQSIDLSYKQSTFSFGFAALNYTASENNQYAYKLENWDKDWIYVNNEKKASYTNVSPGDYTFHIKATNNDGVWNEKGYTIEVNITPPFWATWWFKTLVALSILSGIAAFYNFKRTLEIQQLEEQKKEEIHQEQLQFFTNISHEFRTPLSLILGPLEKLKREFPTSPAHPYYDLMYRNANRLISLINELMDFRKVESGVLKLNVMEGNINTFLKEISEEFSDLASEKKITFEVFQNNQLDETWFDRQILEKIIINLLSNAFKYIANGKHITLEVMESLEKYQPKYANELLIPHEYKGSSYLYIRVSDDGIGISKESIPNLFERYYKTTEAHLGSGIGLAFVKSLTKLHKGSIWVYSEKEKGTEIIIGIPCKREDYAENERWIKNKDILIKLESISSKYEVDIPINEEVAEKKSLKSTQSLAKPTILVVDDNDELRTFLKDALHKNYHILEAINGQQGYEKAKECFPDLIISDVMMPVMNGNIFCKKVKDDDEISHIPFLMLTAKDATESKIEGVESGADFYFSKPLSIELLELTIKNIFIQKQKLKEKYGNDQLTEIVELAHSQKDKAFLTELIQMIEAHLSNPEMNIDYICAEMGMSRTKLYTKVKELTGQAIGDFIRSIRLKKAVQLMTQQNMPIAEVMYNVGIQTQSYFTKAFKNEFGKTPMQFLKDLKK</sequence>
<dbReference type="SUPFAM" id="SSF52172">
    <property type="entry name" value="CheY-like"/>
    <property type="match status" value="1"/>
</dbReference>
<comment type="catalytic activity">
    <reaction evidence="1">
        <text>ATP + protein L-histidine = ADP + protein N-phospho-L-histidine.</text>
        <dbReference type="EC" id="2.7.13.3"/>
    </reaction>
</comment>
<feature type="domain" description="Histidine kinase" evidence="8">
    <location>
        <begin position="853"/>
        <end position="1085"/>
    </location>
</feature>
<dbReference type="RefSeq" id="WP_323251525.1">
    <property type="nucleotide sequence ID" value="NZ_JAYFUL010000035.1"/>
</dbReference>
<dbReference type="InterPro" id="IPR011006">
    <property type="entry name" value="CheY-like_superfamily"/>
</dbReference>
<dbReference type="PRINTS" id="PR00344">
    <property type="entry name" value="BCTRLSENSOR"/>
</dbReference>
<dbReference type="Gene3D" id="3.30.565.10">
    <property type="entry name" value="Histidine kinase-like ATPase, C-terminal domain"/>
    <property type="match status" value="1"/>
</dbReference>
<dbReference type="Gene3D" id="2.130.10.10">
    <property type="entry name" value="YVTN repeat-like/Quinoprotein amine dehydrogenase"/>
    <property type="match status" value="3"/>
</dbReference>
<dbReference type="CDD" id="cd00075">
    <property type="entry name" value="HATPase"/>
    <property type="match status" value="1"/>
</dbReference>
<keyword evidence="3 6" id="KW-0597">Phosphoprotein</keyword>
<dbReference type="InterPro" id="IPR013783">
    <property type="entry name" value="Ig-like_fold"/>
</dbReference>
<dbReference type="InterPro" id="IPR036097">
    <property type="entry name" value="HisK_dim/P_sf"/>
</dbReference>
<dbReference type="InterPro" id="IPR036890">
    <property type="entry name" value="HATPase_C_sf"/>
</dbReference>
<dbReference type="SMART" id="SM00387">
    <property type="entry name" value="HATPase_c"/>
    <property type="match status" value="1"/>
</dbReference>
<evidence type="ECO:0000256" key="1">
    <source>
        <dbReference type="ARBA" id="ARBA00000085"/>
    </source>
</evidence>
<dbReference type="SUPFAM" id="SSF46689">
    <property type="entry name" value="Homeodomain-like"/>
    <property type="match status" value="1"/>
</dbReference>
<keyword evidence="11" id="KW-1185">Reference proteome</keyword>
<dbReference type="PROSITE" id="PS50110">
    <property type="entry name" value="RESPONSE_REGULATORY"/>
    <property type="match status" value="1"/>
</dbReference>
<dbReference type="SMART" id="SM00342">
    <property type="entry name" value="HTH_ARAC"/>
    <property type="match status" value="1"/>
</dbReference>
<evidence type="ECO:0000313" key="11">
    <source>
        <dbReference type="Proteomes" id="UP001304671"/>
    </source>
</evidence>
<dbReference type="InterPro" id="IPR003594">
    <property type="entry name" value="HATPase_dom"/>
</dbReference>
<dbReference type="SMART" id="SM00448">
    <property type="entry name" value="REC"/>
    <property type="match status" value="1"/>
</dbReference>
<dbReference type="EMBL" id="JAYFUL010000035">
    <property type="protein sequence ID" value="MEA5259685.1"/>
    <property type="molecule type" value="Genomic_DNA"/>
</dbReference>
<organism evidence="10 11">
    <name type="scientific">Arcicella aquatica</name>
    <dbReference type="NCBI Taxonomy" id="217141"/>
    <lineage>
        <taxon>Bacteria</taxon>
        <taxon>Pseudomonadati</taxon>
        <taxon>Bacteroidota</taxon>
        <taxon>Cytophagia</taxon>
        <taxon>Cytophagales</taxon>
        <taxon>Flectobacillaceae</taxon>
        <taxon>Arcicella</taxon>
    </lineage>
</organism>
<dbReference type="SUPFAM" id="SSF63829">
    <property type="entry name" value="Calcium-dependent phosphotriesterase"/>
    <property type="match status" value="3"/>
</dbReference>